<accession>A0ABW3JQB2</accession>
<proteinExistence type="predicted"/>
<organism evidence="2 3">
    <name type="scientific">Mariniflexile jejuense</name>
    <dbReference type="NCBI Taxonomy" id="1173582"/>
    <lineage>
        <taxon>Bacteria</taxon>
        <taxon>Pseudomonadati</taxon>
        <taxon>Bacteroidota</taxon>
        <taxon>Flavobacteriia</taxon>
        <taxon>Flavobacteriales</taxon>
        <taxon>Flavobacteriaceae</taxon>
        <taxon>Mariniflexile</taxon>
    </lineage>
</organism>
<evidence type="ECO:0000259" key="1">
    <source>
        <dbReference type="PROSITE" id="PS50206"/>
    </source>
</evidence>
<dbReference type="Gene3D" id="3.40.250.10">
    <property type="entry name" value="Rhodanese-like domain"/>
    <property type="match status" value="1"/>
</dbReference>
<protein>
    <submittedName>
        <fullName evidence="2">Rhodanese-like domain-containing protein</fullName>
    </submittedName>
</protein>
<gene>
    <name evidence="2" type="ORF">ACFQ1R_15265</name>
</gene>
<dbReference type="PANTHER" id="PTHR45431:SF3">
    <property type="entry name" value="RHODANESE-LIKE DOMAIN-CONTAINING PROTEIN 15, CHLOROPLASTIC"/>
    <property type="match status" value="1"/>
</dbReference>
<dbReference type="PROSITE" id="PS51257">
    <property type="entry name" value="PROKAR_LIPOPROTEIN"/>
    <property type="match status" value="1"/>
</dbReference>
<dbReference type="SUPFAM" id="SSF52821">
    <property type="entry name" value="Rhodanese/Cell cycle control phosphatase"/>
    <property type="match status" value="1"/>
</dbReference>
<dbReference type="Pfam" id="PF00581">
    <property type="entry name" value="Rhodanese"/>
    <property type="match status" value="1"/>
</dbReference>
<dbReference type="EMBL" id="JBHTJI010000042">
    <property type="protein sequence ID" value="MFD0991457.1"/>
    <property type="molecule type" value="Genomic_DNA"/>
</dbReference>
<reference evidence="3" key="1">
    <citation type="journal article" date="2019" name="Int. J. Syst. Evol. Microbiol.">
        <title>The Global Catalogue of Microorganisms (GCM) 10K type strain sequencing project: providing services to taxonomists for standard genome sequencing and annotation.</title>
        <authorList>
            <consortium name="The Broad Institute Genomics Platform"/>
            <consortium name="The Broad Institute Genome Sequencing Center for Infectious Disease"/>
            <person name="Wu L."/>
            <person name="Ma J."/>
        </authorList>
    </citation>
    <scope>NUCLEOTIDE SEQUENCE [LARGE SCALE GENOMIC DNA]</scope>
    <source>
        <strain evidence="3">CCUG 62414</strain>
    </source>
</reference>
<evidence type="ECO:0000313" key="3">
    <source>
        <dbReference type="Proteomes" id="UP001597061"/>
    </source>
</evidence>
<dbReference type="RefSeq" id="WP_379927134.1">
    <property type="nucleotide sequence ID" value="NZ_JBHTJI010000042.1"/>
</dbReference>
<dbReference type="InterPro" id="IPR001763">
    <property type="entry name" value="Rhodanese-like_dom"/>
</dbReference>
<dbReference type="InterPro" id="IPR052367">
    <property type="entry name" value="Thiosulfate_ST/Rhodanese-like"/>
</dbReference>
<evidence type="ECO:0000313" key="2">
    <source>
        <dbReference type="EMBL" id="MFD0991457.1"/>
    </source>
</evidence>
<dbReference type="PANTHER" id="PTHR45431">
    <property type="entry name" value="RHODANESE-LIKE DOMAIN-CONTAINING PROTEIN 15, CHLOROPLASTIC"/>
    <property type="match status" value="1"/>
</dbReference>
<dbReference type="SMART" id="SM00450">
    <property type="entry name" value="RHOD"/>
    <property type="match status" value="1"/>
</dbReference>
<comment type="caution">
    <text evidence="2">The sequence shown here is derived from an EMBL/GenBank/DDBJ whole genome shotgun (WGS) entry which is preliminary data.</text>
</comment>
<dbReference type="PROSITE" id="PS50206">
    <property type="entry name" value="RHODANESE_3"/>
    <property type="match status" value="1"/>
</dbReference>
<name>A0ABW3JQB2_9FLAO</name>
<sequence>MKQLILLIYFFISISGFSCKETTVQNQVSVVTPTEANKVLQDKAIQIIDVRTPSEFAEGHIKNAKNIDFMASPSFTTNINTLDKEKPILVYCRSGKRSNESVKILLNAGFTKIYDLEGGILNWKTKSLPIVID</sequence>
<feature type="domain" description="Rhodanese" evidence="1">
    <location>
        <begin position="41"/>
        <end position="132"/>
    </location>
</feature>
<keyword evidence="3" id="KW-1185">Reference proteome</keyword>
<dbReference type="Proteomes" id="UP001597061">
    <property type="component" value="Unassembled WGS sequence"/>
</dbReference>
<dbReference type="InterPro" id="IPR036873">
    <property type="entry name" value="Rhodanese-like_dom_sf"/>
</dbReference>
<dbReference type="CDD" id="cd00158">
    <property type="entry name" value="RHOD"/>
    <property type="match status" value="1"/>
</dbReference>